<gene>
    <name evidence="1" type="ORF">SAMN04487996_11035</name>
</gene>
<evidence type="ECO:0000313" key="2">
    <source>
        <dbReference type="Proteomes" id="UP000198748"/>
    </source>
</evidence>
<organism evidence="1 2">
    <name type="scientific">Dyadobacter soli</name>
    <dbReference type="NCBI Taxonomy" id="659014"/>
    <lineage>
        <taxon>Bacteria</taxon>
        <taxon>Pseudomonadati</taxon>
        <taxon>Bacteroidota</taxon>
        <taxon>Cytophagia</taxon>
        <taxon>Cytophagales</taxon>
        <taxon>Spirosomataceae</taxon>
        <taxon>Dyadobacter</taxon>
    </lineage>
</organism>
<evidence type="ECO:0000313" key="1">
    <source>
        <dbReference type="EMBL" id="SDF32948.1"/>
    </source>
</evidence>
<proteinExistence type="predicted"/>
<dbReference type="Proteomes" id="UP000198748">
    <property type="component" value="Unassembled WGS sequence"/>
</dbReference>
<sequence>MAAIVLAGLLMLECRSGRAVLAVSELPDYNKQSADHIIFLNFRITGKPGGNERVELASANVGDGKMKDISRPVHSPYQIKAVPRYKTSAIEREMVFEHPLLRNAEVSDPGGHIRQVEATASEGSLLVRLQQHAGLNQLELFSVSPESGTVKIYTLDFK</sequence>
<keyword evidence="2" id="KW-1185">Reference proteome</keyword>
<reference evidence="2" key="1">
    <citation type="submission" date="2016-10" db="EMBL/GenBank/DDBJ databases">
        <authorList>
            <person name="Varghese N."/>
            <person name="Submissions S."/>
        </authorList>
    </citation>
    <scope>NUCLEOTIDE SEQUENCE [LARGE SCALE GENOMIC DNA]</scope>
    <source>
        <strain evidence="2">DSM 25329</strain>
    </source>
</reference>
<accession>A0A1G7K6L6</accession>
<dbReference type="STRING" id="659014.SAMN04487996_11035"/>
<dbReference type="EMBL" id="FNAN01000010">
    <property type="protein sequence ID" value="SDF32948.1"/>
    <property type="molecule type" value="Genomic_DNA"/>
</dbReference>
<dbReference type="AlphaFoldDB" id="A0A1G7K6L6"/>
<protein>
    <submittedName>
        <fullName evidence="1">Uncharacterized protein</fullName>
    </submittedName>
</protein>
<name>A0A1G7K6L6_9BACT</name>